<reference evidence="3" key="1">
    <citation type="submission" date="2016-06" db="UniProtKB">
        <authorList>
            <consortium name="WormBaseParasite"/>
        </authorList>
    </citation>
    <scope>IDENTIFICATION</scope>
</reference>
<evidence type="ECO:0000313" key="3">
    <source>
        <dbReference type="WBParaSite" id="SBAD_0000605201-mRNA-1"/>
    </source>
</evidence>
<organism evidence="3">
    <name type="scientific">Soboliphyme baturini</name>
    <dbReference type="NCBI Taxonomy" id="241478"/>
    <lineage>
        <taxon>Eukaryota</taxon>
        <taxon>Metazoa</taxon>
        <taxon>Ecdysozoa</taxon>
        <taxon>Nematoda</taxon>
        <taxon>Enoplea</taxon>
        <taxon>Dorylaimia</taxon>
        <taxon>Dioctophymatida</taxon>
        <taxon>Dioctophymatoidea</taxon>
        <taxon>Soboliphymatidae</taxon>
        <taxon>Soboliphyme</taxon>
    </lineage>
</organism>
<name>A0A183IQC2_9BILA</name>
<dbReference type="AlphaFoldDB" id="A0A183IQC2"/>
<dbReference type="Proteomes" id="UP000270296">
    <property type="component" value="Unassembled WGS sequence"/>
</dbReference>
<gene>
    <name evidence="1" type="ORF">SBAD_LOCUS5819</name>
</gene>
<proteinExistence type="predicted"/>
<evidence type="ECO:0000313" key="1">
    <source>
        <dbReference type="EMBL" id="VDP08393.1"/>
    </source>
</evidence>
<reference evidence="1 2" key="2">
    <citation type="submission" date="2018-11" db="EMBL/GenBank/DDBJ databases">
        <authorList>
            <consortium name="Pathogen Informatics"/>
        </authorList>
    </citation>
    <scope>NUCLEOTIDE SEQUENCE [LARGE SCALE GENOMIC DNA]</scope>
</reference>
<evidence type="ECO:0000313" key="2">
    <source>
        <dbReference type="Proteomes" id="UP000270296"/>
    </source>
</evidence>
<keyword evidence="2" id="KW-1185">Reference proteome</keyword>
<protein>
    <submittedName>
        <fullName evidence="3">Colicin I receptor</fullName>
    </submittedName>
</protein>
<dbReference type="WBParaSite" id="SBAD_0000605201-mRNA-1">
    <property type="protein sequence ID" value="SBAD_0000605201-mRNA-1"/>
    <property type="gene ID" value="SBAD_0000605201"/>
</dbReference>
<dbReference type="EMBL" id="UZAM01009272">
    <property type="protein sequence ID" value="VDP08393.1"/>
    <property type="molecule type" value="Genomic_DNA"/>
</dbReference>
<accession>A0A183IQC2</accession>
<sequence length="74" mass="8344">MVSSIRFGSVGFWRNYCRPTNTDDGHGTEKSQNGLMVFALKDKAKGSMALNRSTDWSQTSVRFNASDKNRVLRN</sequence>